<keyword evidence="3 8" id="KW-0489">Methyltransferase</keyword>
<feature type="binding site" evidence="7">
    <location>
        <position position="64"/>
    </location>
    <ligand>
        <name>S-adenosyl-L-methionine</name>
        <dbReference type="ChEBI" id="CHEBI:59789"/>
    </ligand>
</feature>
<feature type="binding site" evidence="7">
    <location>
        <position position="12"/>
    </location>
    <ligand>
        <name>S-adenosyl-L-methionine</name>
        <dbReference type="ChEBI" id="CHEBI:59789"/>
    </ligand>
</feature>
<evidence type="ECO:0000313" key="10">
    <source>
        <dbReference type="Proteomes" id="UP000472380"/>
    </source>
</evidence>
<dbReference type="Gene3D" id="3.40.50.150">
    <property type="entry name" value="Vaccinia Virus protein VP39"/>
    <property type="match status" value="1"/>
</dbReference>
<dbReference type="InterPro" id="IPR012263">
    <property type="entry name" value="M_m6A_EcoRV"/>
</dbReference>
<dbReference type="NCBIfam" id="TIGR00571">
    <property type="entry name" value="dam"/>
    <property type="match status" value="1"/>
</dbReference>
<comment type="caution">
    <text evidence="9">The sequence shown here is derived from an EMBL/GenBank/DDBJ whole genome shotgun (WGS) entry which is preliminary data.</text>
</comment>
<feature type="binding site" evidence="7">
    <location>
        <position position="8"/>
    </location>
    <ligand>
        <name>S-adenosyl-L-methionine</name>
        <dbReference type="ChEBI" id="CHEBI:59789"/>
    </ligand>
</feature>
<evidence type="ECO:0000256" key="6">
    <source>
        <dbReference type="ARBA" id="ARBA00047942"/>
    </source>
</evidence>
<dbReference type="GO" id="GO:0009307">
    <property type="term" value="P:DNA restriction-modification system"/>
    <property type="evidence" value="ECO:0007669"/>
    <property type="project" value="InterPro"/>
</dbReference>
<protein>
    <recommendedName>
        <fullName evidence="2 8">Site-specific DNA-methyltransferase (adenine-specific)</fullName>
        <ecNumber evidence="2 8">2.1.1.72</ecNumber>
    </recommendedName>
</protein>
<dbReference type="GO" id="GO:0009007">
    <property type="term" value="F:site-specific DNA-methyltransferase (adenine-specific) activity"/>
    <property type="evidence" value="ECO:0007669"/>
    <property type="project" value="UniProtKB-UniRule"/>
</dbReference>
<dbReference type="RefSeq" id="WP_157012442.1">
    <property type="nucleotide sequence ID" value="NZ_VJNE01000031.1"/>
</dbReference>
<dbReference type="InterPro" id="IPR023095">
    <property type="entry name" value="Ade_MeTrfase_dom_2"/>
</dbReference>
<dbReference type="Proteomes" id="UP000472380">
    <property type="component" value="Unassembled WGS sequence"/>
</dbReference>
<evidence type="ECO:0000256" key="1">
    <source>
        <dbReference type="ARBA" id="ARBA00006594"/>
    </source>
</evidence>
<dbReference type="SUPFAM" id="SSF53335">
    <property type="entry name" value="S-adenosyl-L-methionine-dependent methyltransferases"/>
    <property type="match status" value="1"/>
</dbReference>
<reference evidence="9 10" key="1">
    <citation type="submission" date="2019-07" db="EMBL/GenBank/DDBJ databases">
        <title>Draft genome sequence of Adlercreutzia equolifaciens IPLA 37004, a human intestinal strain that does not produces equol from daidzein.</title>
        <authorList>
            <person name="Vazquez L."/>
            <person name="Florez A.B."/>
            <person name="Mayo B."/>
        </authorList>
    </citation>
    <scope>NUCLEOTIDE SEQUENCE [LARGE SCALE GENOMIC DNA]</scope>
    <source>
        <strain evidence="9 10">IPLA 37004</strain>
    </source>
</reference>
<dbReference type="EMBL" id="VJNE01000031">
    <property type="protein sequence ID" value="MZG29010.1"/>
    <property type="molecule type" value="Genomic_DNA"/>
</dbReference>
<dbReference type="GO" id="GO:0032259">
    <property type="term" value="P:methylation"/>
    <property type="evidence" value="ECO:0007669"/>
    <property type="project" value="UniProtKB-KW"/>
</dbReference>
<dbReference type="Gene3D" id="1.10.1020.10">
    <property type="entry name" value="Adenine-specific Methyltransferase, Domain 2"/>
    <property type="match status" value="1"/>
</dbReference>
<dbReference type="InterPro" id="IPR029063">
    <property type="entry name" value="SAM-dependent_MTases_sf"/>
</dbReference>
<evidence type="ECO:0000256" key="5">
    <source>
        <dbReference type="ARBA" id="ARBA00022691"/>
    </source>
</evidence>
<dbReference type="PIRSF" id="PIRSF000398">
    <property type="entry name" value="M_m6A_EcoRV"/>
    <property type="match status" value="1"/>
</dbReference>
<accession>A0A6L8Q6Z0</accession>
<keyword evidence="5 8" id="KW-0949">S-adenosyl-L-methionine</keyword>
<gene>
    <name evidence="9" type="ORF">FM068_10545</name>
</gene>
<evidence type="ECO:0000256" key="8">
    <source>
        <dbReference type="RuleBase" id="RU361257"/>
    </source>
</evidence>
<proteinExistence type="inferred from homology"/>
<evidence type="ECO:0000256" key="3">
    <source>
        <dbReference type="ARBA" id="ARBA00022603"/>
    </source>
</evidence>
<name>A0A6L8Q6Z0_9ACTN</name>
<dbReference type="GO" id="GO:1904047">
    <property type="term" value="F:S-adenosyl-L-methionine binding"/>
    <property type="evidence" value="ECO:0007669"/>
    <property type="project" value="TreeGrafter"/>
</dbReference>
<dbReference type="AlphaFoldDB" id="A0A6L8Q6Z0"/>
<dbReference type="Pfam" id="PF02086">
    <property type="entry name" value="MethyltransfD12"/>
    <property type="match status" value="1"/>
</dbReference>
<comment type="catalytic activity">
    <reaction evidence="6 8">
        <text>a 2'-deoxyadenosine in DNA + S-adenosyl-L-methionine = an N(6)-methyl-2'-deoxyadenosine in DNA + S-adenosyl-L-homocysteine + H(+)</text>
        <dbReference type="Rhea" id="RHEA:15197"/>
        <dbReference type="Rhea" id="RHEA-COMP:12418"/>
        <dbReference type="Rhea" id="RHEA-COMP:12419"/>
        <dbReference type="ChEBI" id="CHEBI:15378"/>
        <dbReference type="ChEBI" id="CHEBI:57856"/>
        <dbReference type="ChEBI" id="CHEBI:59789"/>
        <dbReference type="ChEBI" id="CHEBI:90615"/>
        <dbReference type="ChEBI" id="CHEBI:90616"/>
        <dbReference type="EC" id="2.1.1.72"/>
    </reaction>
</comment>
<evidence type="ECO:0000256" key="4">
    <source>
        <dbReference type="ARBA" id="ARBA00022679"/>
    </source>
</evidence>
<dbReference type="PANTHER" id="PTHR30481:SF3">
    <property type="entry name" value="DNA ADENINE METHYLASE"/>
    <property type="match status" value="1"/>
</dbReference>
<sequence>MVPALLKWIGNKQRFAEYIVDCFPESFRNYHEPFLGSGAVLAELSQRNACGAMWPRFERAYASDALPFLVDIFQYVKDDPDVLCDYYQSQIDDYYSHPDESYSMIRDRFNSDKNCLDFCLLTRTCYSGIVRFRKKDGFMSTPKGPHKPISPESFRERVYQWHNLVQNVDFDTADYREAMSRAKKGDLVYCDPPYTHSQSIIYGAQDFSIDGLWDAIADCKSRGVYVALSINGYRKSKSKNISPQPPDGVFAREIIVNCGTSMIDRLQQKNHSMPNDIVHDKLLLTWN</sequence>
<dbReference type="GO" id="GO:0043565">
    <property type="term" value="F:sequence-specific DNA binding"/>
    <property type="evidence" value="ECO:0007669"/>
    <property type="project" value="TreeGrafter"/>
</dbReference>
<evidence type="ECO:0000256" key="7">
    <source>
        <dbReference type="PIRSR" id="PIRSR000398-1"/>
    </source>
</evidence>
<evidence type="ECO:0000313" key="9">
    <source>
        <dbReference type="EMBL" id="MZG29010.1"/>
    </source>
</evidence>
<dbReference type="GO" id="GO:0006298">
    <property type="term" value="P:mismatch repair"/>
    <property type="evidence" value="ECO:0007669"/>
    <property type="project" value="TreeGrafter"/>
</dbReference>
<feature type="binding site" evidence="7">
    <location>
        <position position="191"/>
    </location>
    <ligand>
        <name>S-adenosyl-L-methionine</name>
        <dbReference type="ChEBI" id="CHEBI:59789"/>
    </ligand>
</feature>
<dbReference type="PRINTS" id="PR00505">
    <property type="entry name" value="D12N6MTFRASE"/>
</dbReference>
<evidence type="ECO:0000256" key="2">
    <source>
        <dbReference type="ARBA" id="ARBA00011900"/>
    </source>
</evidence>
<keyword evidence="4 8" id="KW-0808">Transferase</keyword>
<comment type="similarity">
    <text evidence="1 8">Belongs to the N(4)/N(6)-methyltransferase family.</text>
</comment>
<dbReference type="PANTHER" id="PTHR30481">
    <property type="entry name" value="DNA ADENINE METHYLASE"/>
    <property type="match status" value="1"/>
</dbReference>
<dbReference type="EC" id="2.1.1.72" evidence="2 8"/>
<dbReference type="InterPro" id="IPR012327">
    <property type="entry name" value="MeTrfase_D12"/>
</dbReference>
<dbReference type="PROSITE" id="PS00092">
    <property type="entry name" value="N6_MTASE"/>
    <property type="match status" value="1"/>
</dbReference>
<organism evidence="9 10">
    <name type="scientific">Adlercreutzia equolifaciens</name>
    <dbReference type="NCBI Taxonomy" id="446660"/>
    <lineage>
        <taxon>Bacteria</taxon>
        <taxon>Bacillati</taxon>
        <taxon>Actinomycetota</taxon>
        <taxon>Coriobacteriia</taxon>
        <taxon>Eggerthellales</taxon>
        <taxon>Eggerthellaceae</taxon>
        <taxon>Adlercreutzia</taxon>
    </lineage>
</organism>
<dbReference type="InterPro" id="IPR002052">
    <property type="entry name" value="DNA_methylase_N6_adenine_CS"/>
</dbReference>